<dbReference type="Proteomes" id="UP000470771">
    <property type="component" value="Unassembled WGS sequence"/>
</dbReference>
<keyword evidence="2" id="KW-1185">Reference proteome</keyword>
<dbReference type="RefSeq" id="WP_160632021.1">
    <property type="nucleotide sequence ID" value="NZ_WWNE01000004.1"/>
</dbReference>
<gene>
    <name evidence="1" type="ORF">GQN54_03430</name>
</gene>
<dbReference type="AlphaFoldDB" id="A0A6N9NH33"/>
<protein>
    <submittedName>
        <fullName evidence="1">Uncharacterized protein</fullName>
    </submittedName>
</protein>
<evidence type="ECO:0000313" key="1">
    <source>
        <dbReference type="EMBL" id="NBG65152.1"/>
    </source>
</evidence>
<comment type="caution">
    <text evidence="1">The sequence shown here is derived from an EMBL/GenBank/DDBJ whole genome shotgun (WGS) entry which is preliminary data.</text>
</comment>
<accession>A0A6N9NH33</accession>
<name>A0A6N9NH33_9FLAO</name>
<organism evidence="1 2">
    <name type="scientific">Acidiluteibacter ferrifornacis</name>
    <dbReference type="NCBI Taxonomy" id="2692424"/>
    <lineage>
        <taxon>Bacteria</taxon>
        <taxon>Pseudomonadati</taxon>
        <taxon>Bacteroidota</taxon>
        <taxon>Flavobacteriia</taxon>
        <taxon>Flavobacteriales</taxon>
        <taxon>Cryomorphaceae</taxon>
        <taxon>Acidiluteibacter</taxon>
    </lineage>
</organism>
<sequence length="234" mass="26863">MKGLITFLLVSMQLVSFGQFDKKKVLVVVYDRIDFSTDYSLNEIARANSIRGDEVYDTLINSLLNVLEAIDNGNISFSQVSEGEYQFIQSQITKVAMKKPSRQGVVLDNISNKEFNYLLSKNSADFVLFINYYQFEKVRVPEDEKEGLVRKLLETQNSGSIEGRLFYSRHLLDFEVYTKDKKRVMAKGRYELPMPGINVKNYTYEGKDVASIKMGYLRYSTWIANEISSVAISN</sequence>
<evidence type="ECO:0000313" key="2">
    <source>
        <dbReference type="Proteomes" id="UP000470771"/>
    </source>
</evidence>
<proteinExistence type="predicted"/>
<dbReference type="EMBL" id="WWNE01000004">
    <property type="protein sequence ID" value="NBG65152.1"/>
    <property type="molecule type" value="Genomic_DNA"/>
</dbReference>
<reference evidence="1 2" key="1">
    <citation type="submission" date="2019-12" db="EMBL/GenBank/DDBJ databases">
        <authorList>
            <person name="Zhao J."/>
        </authorList>
    </citation>
    <scope>NUCLEOTIDE SEQUENCE [LARGE SCALE GENOMIC DNA]</scope>
    <source>
        <strain evidence="1 2">S-15</strain>
    </source>
</reference>